<feature type="compositionally biased region" description="Polar residues" evidence="1">
    <location>
        <begin position="56"/>
        <end position="72"/>
    </location>
</feature>
<dbReference type="PANTHER" id="PTHR35391:SF5">
    <property type="entry name" value="DUF6590 DOMAIN-CONTAINING PROTEIN"/>
    <property type="match status" value="1"/>
</dbReference>
<feature type="compositionally biased region" description="Polar residues" evidence="1">
    <location>
        <begin position="409"/>
        <end position="421"/>
    </location>
</feature>
<dbReference type="AlphaFoldDB" id="A0AAN7W7K5"/>
<dbReference type="EMBL" id="JAVRQU010000020">
    <property type="protein sequence ID" value="KAK5691886.1"/>
    <property type="molecule type" value="Genomic_DNA"/>
</dbReference>
<comment type="caution">
    <text evidence="3">The sequence shown here is derived from an EMBL/GenBank/DDBJ whole genome shotgun (WGS) entry which is preliminary data.</text>
</comment>
<feature type="domain" description="DUF6590" evidence="2">
    <location>
        <begin position="193"/>
        <end position="346"/>
    </location>
</feature>
<feature type="region of interest" description="Disordered" evidence="1">
    <location>
        <begin position="116"/>
        <end position="178"/>
    </location>
</feature>
<dbReference type="Pfam" id="PF20233">
    <property type="entry name" value="DUF6590"/>
    <property type="match status" value="1"/>
</dbReference>
<sequence>MRDDVTNTVMEPPSSFTEYFTQSAETWDLTQSARAEPSRSPWDVAHVGTGADFGSSHPTITASPPGTPSKTASPPGAAHKTLSIPGSNLRSLAPSQSIPRFSTDLKSAPNVFSAPNVLSAPPMGTSRSGSPQDFGNRHETFGTKQKSTSPCRSVGADPNKAERLSDESLSGRRTTNICDGQSGISGTFQKRRSSFYPVGRVFLVLWSEPSVPESNEMLRSNVVKGRFGEGIQSSIRRFVVVKEGSDHCVSVPISTYGGLGAGRRTVRKSDHAIIYTGKSPPEPRPSEKPLDGEAGLCPVSIRVNVESEEEALHPMSRLDYGRTYTVEHHNRVKSIGMVDEASTWHFLYQFSLVWESARSSAWLTGTFSGYGNAVPLTVDLVWCTHAAEAGHRAKSSSFGASSEEDQQHETSGSGYPSHSDPLQSNDDHAFLDLGSIVLQNNGLSAQQAAQLLEVRDEASRQVLVDRIEHEEKHGVSTSTSDINLAATVLLYRGYSREQTLRVLNQPR</sequence>
<protein>
    <recommendedName>
        <fullName evidence="2">DUF6590 domain-containing protein</fullName>
    </recommendedName>
</protein>
<feature type="region of interest" description="Disordered" evidence="1">
    <location>
        <begin position="393"/>
        <end position="421"/>
    </location>
</feature>
<organism evidence="3 4">
    <name type="scientific">Elasticomyces elasticus</name>
    <dbReference type="NCBI Taxonomy" id="574655"/>
    <lineage>
        <taxon>Eukaryota</taxon>
        <taxon>Fungi</taxon>
        <taxon>Dikarya</taxon>
        <taxon>Ascomycota</taxon>
        <taxon>Pezizomycotina</taxon>
        <taxon>Dothideomycetes</taxon>
        <taxon>Dothideomycetidae</taxon>
        <taxon>Mycosphaerellales</taxon>
        <taxon>Teratosphaeriaceae</taxon>
        <taxon>Elasticomyces</taxon>
    </lineage>
</organism>
<proteinExistence type="predicted"/>
<accession>A0AAN7W7K5</accession>
<evidence type="ECO:0000259" key="2">
    <source>
        <dbReference type="Pfam" id="PF20233"/>
    </source>
</evidence>
<feature type="compositionally biased region" description="Polar residues" evidence="1">
    <location>
        <begin position="142"/>
        <end position="151"/>
    </location>
</feature>
<name>A0AAN7W7K5_9PEZI</name>
<evidence type="ECO:0000313" key="4">
    <source>
        <dbReference type="Proteomes" id="UP001310594"/>
    </source>
</evidence>
<feature type="compositionally biased region" description="Basic and acidic residues" evidence="1">
    <location>
        <begin position="159"/>
        <end position="170"/>
    </location>
</feature>
<feature type="compositionally biased region" description="Polar residues" evidence="1">
    <location>
        <begin position="84"/>
        <end position="95"/>
    </location>
</feature>
<dbReference type="Proteomes" id="UP001310594">
    <property type="component" value="Unassembled WGS sequence"/>
</dbReference>
<dbReference type="InterPro" id="IPR046497">
    <property type="entry name" value="DUF6590"/>
</dbReference>
<reference evidence="3" key="1">
    <citation type="submission" date="2023-08" db="EMBL/GenBank/DDBJ databases">
        <title>Black Yeasts Isolated from many extreme environments.</title>
        <authorList>
            <person name="Coleine C."/>
            <person name="Stajich J.E."/>
            <person name="Selbmann L."/>
        </authorList>
    </citation>
    <scope>NUCLEOTIDE SEQUENCE</scope>
    <source>
        <strain evidence="3">CCFEE 5810</strain>
    </source>
</reference>
<evidence type="ECO:0000313" key="3">
    <source>
        <dbReference type="EMBL" id="KAK5691886.1"/>
    </source>
</evidence>
<dbReference type="PANTHER" id="PTHR35391">
    <property type="entry name" value="C2H2-TYPE DOMAIN-CONTAINING PROTEIN-RELATED"/>
    <property type="match status" value="1"/>
</dbReference>
<evidence type="ECO:0000256" key="1">
    <source>
        <dbReference type="SAM" id="MobiDB-lite"/>
    </source>
</evidence>
<gene>
    <name evidence="3" type="ORF">LTR97_011057</name>
</gene>
<feature type="region of interest" description="Disordered" evidence="1">
    <location>
        <begin position="30"/>
        <end position="95"/>
    </location>
</feature>